<dbReference type="Gene3D" id="3.40.1170.60">
    <property type="match status" value="1"/>
</dbReference>
<keyword evidence="12" id="KW-0234">DNA repair</keyword>
<dbReference type="FunFam" id="3.40.50.10190:FF:000011">
    <property type="entry name" value="DNA repair protein REV1"/>
    <property type="match status" value="1"/>
</dbReference>
<dbReference type="PANTHER" id="PTHR45990">
    <property type="entry name" value="DNA REPAIR PROTEIN REV1"/>
    <property type="match status" value="1"/>
</dbReference>
<feature type="domain" description="BRCT" evidence="14">
    <location>
        <begin position="22"/>
        <end position="109"/>
    </location>
</feature>
<dbReference type="GO" id="GO:0006281">
    <property type="term" value="P:DNA repair"/>
    <property type="evidence" value="ECO:0007669"/>
    <property type="project" value="UniProtKB-KW"/>
</dbReference>
<name>A0ABD0Y4Z8_9HEMI</name>
<dbReference type="SMART" id="SM00292">
    <property type="entry name" value="BRCT"/>
    <property type="match status" value="1"/>
</dbReference>
<reference evidence="16 17" key="1">
    <citation type="submission" date="2024-07" db="EMBL/GenBank/DDBJ databases">
        <title>Chromosome-level genome assembly of the water stick insect Ranatra chinensis (Heteroptera: Nepidae).</title>
        <authorList>
            <person name="Liu X."/>
        </authorList>
    </citation>
    <scope>NUCLEOTIDE SEQUENCE [LARGE SCALE GENOMIC DNA]</scope>
    <source>
        <strain evidence="16">Cailab_2021Rc</strain>
        <tissue evidence="16">Muscle</tissue>
    </source>
</reference>
<evidence type="ECO:0000256" key="9">
    <source>
        <dbReference type="ARBA" id="ARBA00022763"/>
    </source>
</evidence>
<keyword evidence="8" id="KW-0479">Metal-binding</keyword>
<dbReference type="Gene3D" id="1.10.150.20">
    <property type="entry name" value="5' to 3' exonuclease, C-terminal subdomain"/>
    <property type="match status" value="1"/>
</dbReference>
<keyword evidence="11" id="KW-0238">DNA-binding</keyword>
<dbReference type="PANTHER" id="PTHR45990:SF1">
    <property type="entry name" value="DNA REPAIR PROTEIN REV1"/>
    <property type="match status" value="1"/>
</dbReference>
<evidence type="ECO:0000256" key="11">
    <source>
        <dbReference type="ARBA" id="ARBA00023125"/>
    </source>
</evidence>
<gene>
    <name evidence="16" type="ORF">AAG570_003470</name>
</gene>
<evidence type="ECO:0000259" key="15">
    <source>
        <dbReference type="PROSITE" id="PS50173"/>
    </source>
</evidence>
<keyword evidence="5" id="KW-0237">DNA synthesis</keyword>
<evidence type="ECO:0000256" key="8">
    <source>
        <dbReference type="ARBA" id="ARBA00022723"/>
    </source>
</evidence>
<dbReference type="InterPro" id="IPR036775">
    <property type="entry name" value="DNA_pol_Y-fam_lit_finger_sf"/>
</dbReference>
<comment type="subcellular location">
    <subcellularLocation>
        <location evidence="2">Nucleus</location>
    </subcellularLocation>
</comment>
<dbReference type="SUPFAM" id="SSF100879">
    <property type="entry name" value="Lesion bypass DNA polymerase (Y-family), little finger domain"/>
    <property type="match status" value="1"/>
</dbReference>
<dbReference type="Proteomes" id="UP001558652">
    <property type="component" value="Unassembled WGS sequence"/>
</dbReference>
<sequence>MNAKKSKLEQQFVSVASDDGIQISNIFKDIAIFVNGLTEPSADELRFLMMKHGGLYHHYYSTERTTHVIASNLPYSKMKLLKSMKVVKPQWIVDSIEANKVLDYRDYLLYTSESRTQPKLPFKTNFTTESNSNRWIARNASDSNFLSEFYNNSRLHLISTMGATFKEYINKLRSSGKNVYPGLETLKAHVNERLSRSTDDCTVENCKNVIMHIDMDCFFVSVGIRNRHHLMGKPVAVTHARGNNAHPREGADPTLERKLYAKKYEEKTGTEMRKDHWSKSLNETDSMAEIASCSYEARKYGIKNGMFLGQALKLCPDLKTIPYDFEDYKEVAFVLYDTVAKYTLNIEAVSCDEMFVDCSEILSATSATVTEFASILRREIKEKTGCPCSTGFGNNRLQARLATKKAKPDGQFYLKPENVSDFMNNIDISDLPGVGSSTSHKLHSMGIRTCGKLQALPLHKLQSEFGNKLGETLYKNSRGIDEKKLVFTNVRKSVSAEVNYGIRFQNDTDRDKFLKQLSEEVSSRLAEVKMKGKCITLKIMVRSKEAPEETAKYMGHGLCDYITKSCTLSSPVFEANSIFREVLTIINNLNVKAKELRGIGIQISRLENNAVSNNLKKFFDQNDKKTLVSKVTKTFDNANNREKELINMPSTSKACTLQSDINLADVSISQVFFFHVRSY</sequence>
<dbReference type="Pfam" id="PF21999">
    <property type="entry name" value="IMS_HHH_1"/>
    <property type="match status" value="1"/>
</dbReference>
<dbReference type="GO" id="GO:0005634">
    <property type="term" value="C:nucleus"/>
    <property type="evidence" value="ECO:0007669"/>
    <property type="project" value="UniProtKB-SubCell"/>
</dbReference>
<dbReference type="InterPro" id="IPR001126">
    <property type="entry name" value="UmuC"/>
</dbReference>
<evidence type="ECO:0000313" key="17">
    <source>
        <dbReference type="Proteomes" id="UP001558652"/>
    </source>
</evidence>
<evidence type="ECO:0000256" key="12">
    <source>
        <dbReference type="ARBA" id="ARBA00023204"/>
    </source>
</evidence>
<dbReference type="CDD" id="cd01701">
    <property type="entry name" value="PolY_Rev1"/>
    <property type="match status" value="1"/>
</dbReference>
<dbReference type="InterPro" id="IPR053848">
    <property type="entry name" value="IMS_HHH_1"/>
</dbReference>
<evidence type="ECO:0000256" key="1">
    <source>
        <dbReference type="ARBA" id="ARBA00001946"/>
    </source>
</evidence>
<dbReference type="Pfam" id="PF11799">
    <property type="entry name" value="IMS_C"/>
    <property type="match status" value="1"/>
</dbReference>
<evidence type="ECO:0000256" key="2">
    <source>
        <dbReference type="ARBA" id="ARBA00004123"/>
    </source>
</evidence>
<dbReference type="Pfam" id="PF00817">
    <property type="entry name" value="IMS"/>
    <property type="match status" value="1"/>
</dbReference>
<dbReference type="InterPro" id="IPR001357">
    <property type="entry name" value="BRCT_dom"/>
</dbReference>
<comment type="similarity">
    <text evidence="3">Belongs to the DNA polymerase type-Y family.</text>
</comment>
<dbReference type="SUPFAM" id="SSF56672">
    <property type="entry name" value="DNA/RNA polymerases"/>
    <property type="match status" value="1"/>
</dbReference>
<dbReference type="GO" id="GO:0046872">
    <property type="term" value="F:metal ion binding"/>
    <property type="evidence" value="ECO:0007669"/>
    <property type="project" value="UniProtKB-KW"/>
</dbReference>
<dbReference type="InterPro" id="IPR036420">
    <property type="entry name" value="BRCT_dom_sf"/>
</dbReference>
<evidence type="ECO:0000256" key="4">
    <source>
        <dbReference type="ARBA" id="ARBA00020399"/>
    </source>
</evidence>
<evidence type="ECO:0000256" key="5">
    <source>
        <dbReference type="ARBA" id="ARBA00022634"/>
    </source>
</evidence>
<keyword evidence="17" id="KW-1185">Reference proteome</keyword>
<dbReference type="AlphaFoldDB" id="A0ABD0Y4Z8"/>
<dbReference type="Gene3D" id="3.30.70.270">
    <property type="match status" value="2"/>
</dbReference>
<protein>
    <recommendedName>
        <fullName evidence="4">DNA repair protein REV1</fullName>
    </recommendedName>
</protein>
<comment type="caution">
    <text evidence="16">The sequence shown here is derived from an EMBL/GenBank/DDBJ whole genome shotgun (WGS) entry which is preliminary data.</text>
</comment>
<evidence type="ECO:0000256" key="10">
    <source>
        <dbReference type="ARBA" id="ARBA00022842"/>
    </source>
</evidence>
<evidence type="ECO:0000259" key="14">
    <source>
        <dbReference type="PROSITE" id="PS50172"/>
    </source>
</evidence>
<evidence type="ECO:0000313" key="16">
    <source>
        <dbReference type="EMBL" id="KAL1122064.1"/>
    </source>
</evidence>
<evidence type="ECO:0000256" key="6">
    <source>
        <dbReference type="ARBA" id="ARBA00022679"/>
    </source>
</evidence>
<keyword evidence="13" id="KW-0539">Nucleus</keyword>
<keyword evidence="6" id="KW-0808">Transferase</keyword>
<dbReference type="Gene3D" id="3.40.50.10190">
    <property type="entry name" value="BRCT domain"/>
    <property type="match status" value="1"/>
</dbReference>
<dbReference type="Pfam" id="PF00533">
    <property type="entry name" value="BRCT"/>
    <property type="match status" value="1"/>
</dbReference>
<evidence type="ECO:0000256" key="7">
    <source>
        <dbReference type="ARBA" id="ARBA00022695"/>
    </source>
</evidence>
<dbReference type="FunFam" id="3.30.1490.100:FF:000001">
    <property type="entry name" value="DNA repair protein REV1"/>
    <property type="match status" value="1"/>
</dbReference>
<dbReference type="InterPro" id="IPR043502">
    <property type="entry name" value="DNA/RNA_pol_sf"/>
</dbReference>
<dbReference type="CDD" id="cd17719">
    <property type="entry name" value="BRCT_Rev1"/>
    <property type="match status" value="1"/>
</dbReference>
<dbReference type="Gene3D" id="6.10.250.1490">
    <property type="match status" value="1"/>
</dbReference>
<evidence type="ECO:0000256" key="13">
    <source>
        <dbReference type="ARBA" id="ARBA00023242"/>
    </source>
</evidence>
<keyword evidence="9" id="KW-0227">DNA damage</keyword>
<dbReference type="GO" id="GO:0016779">
    <property type="term" value="F:nucleotidyltransferase activity"/>
    <property type="evidence" value="ECO:0007669"/>
    <property type="project" value="UniProtKB-KW"/>
</dbReference>
<comment type="cofactor">
    <cofactor evidence="1">
        <name>Mg(2+)</name>
        <dbReference type="ChEBI" id="CHEBI:18420"/>
    </cofactor>
</comment>
<dbReference type="Gene3D" id="3.30.1490.100">
    <property type="entry name" value="DNA polymerase, Y-family, little finger domain"/>
    <property type="match status" value="1"/>
</dbReference>
<dbReference type="PROSITE" id="PS50172">
    <property type="entry name" value="BRCT"/>
    <property type="match status" value="1"/>
</dbReference>
<keyword evidence="10" id="KW-0460">Magnesium</keyword>
<dbReference type="GO" id="GO:0071897">
    <property type="term" value="P:DNA biosynthetic process"/>
    <property type="evidence" value="ECO:0007669"/>
    <property type="project" value="UniProtKB-KW"/>
</dbReference>
<dbReference type="PROSITE" id="PS50173">
    <property type="entry name" value="UMUC"/>
    <property type="match status" value="1"/>
</dbReference>
<dbReference type="InterPro" id="IPR043128">
    <property type="entry name" value="Rev_trsase/Diguanyl_cyclase"/>
</dbReference>
<organism evidence="16 17">
    <name type="scientific">Ranatra chinensis</name>
    <dbReference type="NCBI Taxonomy" id="642074"/>
    <lineage>
        <taxon>Eukaryota</taxon>
        <taxon>Metazoa</taxon>
        <taxon>Ecdysozoa</taxon>
        <taxon>Arthropoda</taxon>
        <taxon>Hexapoda</taxon>
        <taxon>Insecta</taxon>
        <taxon>Pterygota</taxon>
        <taxon>Neoptera</taxon>
        <taxon>Paraneoptera</taxon>
        <taxon>Hemiptera</taxon>
        <taxon>Heteroptera</taxon>
        <taxon>Panheteroptera</taxon>
        <taxon>Nepomorpha</taxon>
        <taxon>Nepidae</taxon>
        <taxon>Ranatrinae</taxon>
        <taxon>Ranatra</taxon>
    </lineage>
</organism>
<accession>A0ABD0Y4Z8</accession>
<evidence type="ECO:0000256" key="3">
    <source>
        <dbReference type="ARBA" id="ARBA00010945"/>
    </source>
</evidence>
<dbReference type="SUPFAM" id="SSF52113">
    <property type="entry name" value="BRCT domain"/>
    <property type="match status" value="1"/>
</dbReference>
<proteinExistence type="inferred from homology"/>
<feature type="domain" description="UmuC" evidence="15">
    <location>
        <begin position="210"/>
        <end position="435"/>
    </location>
</feature>
<dbReference type="GO" id="GO:0003677">
    <property type="term" value="F:DNA binding"/>
    <property type="evidence" value="ECO:0007669"/>
    <property type="project" value="UniProtKB-KW"/>
</dbReference>
<keyword evidence="7" id="KW-0548">Nucleotidyltransferase</keyword>
<dbReference type="InterPro" id="IPR017961">
    <property type="entry name" value="DNA_pol_Y-fam_little_finger"/>
</dbReference>
<dbReference type="EMBL" id="JBFDAA010000014">
    <property type="protein sequence ID" value="KAL1122064.1"/>
    <property type="molecule type" value="Genomic_DNA"/>
</dbReference>